<dbReference type="AlphaFoldDB" id="A0AAF0YK69"/>
<dbReference type="InterPro" id="IPR007349">
    <property type="entry name" value="DUF418"/>
</dbReference>
<feature type="transmembrane region" description="Helical" evidence="1">
    <location>
        <begin position="191"/>
        <end position="210"/>
    </location>
</feature>
<name>A0AAF0YK69_9STAP</name>
<reference evidence="3 4" key="2">
    <citation type="submission" date="2023-10" db="EMBL/GenBank/DDBJ databases">
        <authorList>
            <person name="Choi B."/>
        </authorList>
    </citation>
    <scope>NUCLEOTIDE SEQUENCE [LARGE SCALE GENOMIC DNA]</scope>
    <source>
        <strain evidence="3 4">UMB0959</strain>
    </source>
</reference>
<dbReference type="RefSeq" id="WP_070623196.1">
    <property type="nucleotide sequence ID" value="NZ_CP136964.1"/>
</dbReference>
<keyword evidence="1" id="KW-1133">Transmembrane helix</keyword>
<accession>A0AAF0YK69</accession>
<feature type="transmembrane region" description="Helical" evidence="1">
    <location>
        <begin position="123"/>
        <end position="144"/>
    </location>
</feature>
<feature type="transmembrane region" description="Helical" evidence="1">
    <location>
        <begin position="290"/>
        <end position="311"/>
    </location>
</feature>
<dbReference type="Pfam" id="PF04235">
    <property type="entry name" value="DUF418"/>
    <property type="match status" value="1"/>
</dbReference>
<organism evidence="3 4">
    <name type="scientific">Nosocomiicoccus massiliensis</name>
    <dbReference type="NCBI Taxonomy" id="1232430"/>
    <lineage>
        <taxon>Bacteria</taxon>
        <taxon>Bacillati</taxon>
        <taxon>Bacillota</taxon>
        <taxon>Bacilli</taxon>
        <taxon>Bacillales</taxon>
        <taxon>Staphylococcaceae</taxon>
        <taxon>Nosocomiicoccus</taxon>
    </lineage>
</organism>
<dbReference type="Proteomes" id="UP000243626">
    <property type="component" value="Chromosome"/>
</dbReference>
<protein>
    <submittedName>
        <fullName evidence="3">DUF418 domain-containing protein</fullName>
    </submittedName>
</protein>
<sequence>MSMTVKKDNALIGFTIIFTMFAVGIYYLLPIIYVNPYEYLYGRELRSFQLYHLIFSGVMIPLLSLVTGLIISRQEYDKVTVLKRLSLVFLVLLGCSVLFNGFIILFVIPLSGMVVLFFRENSLIISLITAVILLILYLVVWTIIPALTSVSTNDIIYSSIQQLNNYLGVYREKDIISMIELNVSSIRAMDFFSLFMFVSLPLTFIGSILGRIDIEKYFKTKGFILTLVVLTSALFIKMIEVLSLGSRSGKLIGENIGGMMLGFALFLTIILLVEQAPKFATLLFEIPGKYVLFLFIVFNFLMSIIFYGIGFNYYGEVTVATLVLIIFIILIVLYALMHILNKFNITLLEIFKNKR</sequence>
<dbReference type="KEGG" id="nmy:CJ229_008365"/>
<feature type="transmembrane region" description="Helical" evidence="1">
    <location>
        <begin position="256"/>
        <end position="274"/>
    </location>
</feature>
<feature type="transmembrane region" description="Helical" evidence="1">
    <location>
        <begin position="50"/>
        <end position="71"/>
    </location>
</feature>
<evidence type="ECO:0000313" key="4">
    <source>
        <dbReference type="Proteomes" id="UP000243626"/>
    </source>
</evidence>
<feature type="transmembrane region" description="Helical" evidence="1">
    <location>
        <begin position="222"/>
        <end position="244"/>
    </location>
</feature>
<keyword evidence="4" id="KW-1185">Reference proteome</keyword>
<evidence type="ECO:0000256" key="1">
    <source>
        <dbReference type="SAM" id="Phobius"/>
    </source>
</evidence>
<keyword evidence="1" id="KW-0812">Transmembrane</keyword>
<proteinExistence type="predicted"/>
<gene>
    <name evidence="3" type="ORF">CJ229_008365</name>
</gene>
<feature type="domain" description="DUF418" evidence="2">
    <location>
        <begin position="228"/>
        <end position="340"/>
    </location>
</feature>
<feature type="transmembrane region" description="Helical" evidence="1">
    <location>
        <begin position="317"/>
        <end position="337"/>
    </location>
</feature>
<dbReference type="EMBL" id="CP136964">
    <property type="protein sequence ID" value="WOS96085.1"/>
    <property type="molecule type" value="Genomic_DNA"/>
</dbReference>
<reference evidence="4" key="1">
    <citation type="submission" date="2017-09" db="EMBL/GenBank/DDBJ databases">
        <title>Bacterial strain isolated from the female urinary microbiota.</title>
        <authorList>
            <person name="Thomas-White K."/>
            <person name="Kumar N."/>
            <person name="Forster S."/>
            <person name="Putonti C."/>
            <person name="Lawley T."/>
            <person name="Wolfe A.J."/>
        </authorList>
    </citation>
    <scope>NUCLEOTIDE SEQUENCE [LARGE SCALE GENOMIC DNA]</scope>
    <source>
        <strain evidence="4">UMB0959</strain>
    </source>
</reference>
<keyword evidence="1" id="KW-0472">Membrane</keyword>
<evidence type="ECO:0000313" key="3">
    <source>
        <dbReference type="EMBL" id="WOS96085.1"/>
    </source>
</evidence>
<evidence type="ECO:0000259" key="2">
    <source>
        <dbReference type="Pfam" id="PF04235"/>
    </source>
</evidence>
<feature type="transmembrane region" description="Helical" evidence="1">
    <location>
        <begin position="12"/>
        <end position="29"/>
    </location>
</feature>
<feature type="transmembrane region" description="Helical" evidence="1">
    <location>
        <begin position="91"/>
        <end position="116"/>
    </location>
</feature>